<reference evidence="3" key="1">
    <citation type="submission" date="2018-02" db="EMBL/GenBank/DDBJ databases">
        <authorList>
            <person name="Cohen D.B."/>
            <person name="Kent A.D."/>
        </authorList>
    </citation>
    <scope>NUCLEOTIDE SEQUENCE</scope>
</reference>
<protein>
    <recommendedName>
        <fullName evidence="4">Reverse transcriptase domain-containing protein</fullName>
    </recommendedName>
</protein>
<evidence type="ECO:0008006" key="4">
    <source>
        <dbReference type="Google" id="ProtNLM"/>
    </source>
</evidence>
<dbReference type="AlphaFoldDB" id="A0A2N9F354"/>
<gene>
    <name evidence="3" type="ORF">FSB_LOCUS9302</name>
</gene>
<dbReference type="InterPro" id="IPR026960">
    <property type="entry name" value="RVT-Znf"/>
</dbReference>
<feature type="domain" description="Reverse transcriptase zinc-binding" evidence="2">
    <location>
        <begin position="848"/>
        <end position="932"/>
    </location>
</feature>
<proteinExistence type="predicted"/>
<dbReference type="PANTHER" id="PTHR33116">
    <property type="entry name" value="REVERSE TRANSCRIPTASE ZINC-BINDING DOMAIN-CONTAINING PROTEIN-RELATED-RELATED"/>
    <property type="match status" value="1"/>
</dbReference>
<evidence type="ECO:0000259" key="2">
    <source>
        <dbReference type="Pfam" id="PF13966"/>
    </source>
</evidence>
<feature type="domain" description="Reverse transcriptase" evidence="1">
    <location>
        <begin position="392"/>
        <end position="576"/>
    </location>
</feature>
<evidence type="ECO:0000313" key="3">
    <source>
        <dbReference type="EMBL" id="SPC81420.1"/>
    </source>
</evidence>
<accession>A0A2N9F354</accession>
<dbReference type="PANTHER" id="PTHR33116:SF78">
    <property type="entry name" value="OS12G0587133 PROTEIN"/>
    <property type="match status" value="1"/>
</dbReference>
<dbReference type="InterPro" id="IPR000477">
    <property type="entry name" value="RT_dom"/>
</dbReference>
<name>A0A2N9F354_FAGSY</name>
<dbReference type="EMBL" id="OIVN01000513">
    <property type="protein sequence ID" value="SPC81420.1"/>
    <property type="molecule type" value="Genomic_DNA"/>
</dbReference>
<evidence type="ECO:0000259" key="1">
    <source>
        <dbReference type="Pfam" id="PF00078"/>
    </source>
</evidence>
<dbReference type="InterPro" id="IPR043502">
    <property type="entry name" value="DNA/RNA_pol_sf"/>
</dbReference>
<dbReference type="SUPFAM" id="SSF56672">
    <property type="entry name" value="DNA/RNA polymerases"/>
    <property type="match status" value="1"/>
</dbReference>
<organism evidence="3">
    <name type="scientific">Fagus sylvatica</name>
    <name type="common">Beechnut</name>
    <dbReference type="NCBI Taxonomy" id="28930"/>
    <lineage>
        <taxon>Eukaryota</taxon>
        <taxon>Viridiplantae</taxon>
        <taxon>Streptophyta</taxon>
        <taxon>Embryophyta</taxon>
        <taxon>Tracheophyta</taxon>
        <taxon>Spermatophyta</taxon>
        <taxon>Magnoliopsida</taxon>
        <taxon>eudicotyledons</taxon>
        <taxon>Gunneridae</taxon>
        <taxon>Pentapetalae</taxon>
        <taxon>rosids</taxon>
        <taxon>fabids</taxon>
        <taxon>Fagales</taxon>
        <taxon>Fagaceae</taxon>
        <taxon>Fagus</taxon>
    </lineage>
</organism>
<dbReference type="Pfam" id="PF00078">
    <property type="entry name" value="RVT_1"/>
    <property type="match status" value="2"/>
</dbReference>
<feature type="domain" description="Reverse transcriptase" evidence="1">
    <location>
        <begin position="99"/>
        <end position="165"/>
    </location>
</feature>
<sequence>MKKTRLKAKLLEFDIVEERHPLGVEEKVKKLQVQADFEKLILMDEISWCQKSRALWLKKGDRNSQFFHRQDHIPIPKRFCEGETDSRLNFIANECLDSRMKDDEPSVLCKLDLEKAYNHVNWDFLIYLLRQYGFLSTCGLCQGDPLSPMLFVIIMEALSKLLDKVIEGRFLAGFSRLVLNWFEAVSGLHINLGKSKFVLVGDVTDIEDLASLLGCKTNVLPMKYLGLPLGARFKSQTIWDPIVEKMERRLAGWKRMYLSKGGKLALITNLYCIARDKEAFVAAHMQLHNDSNHWEVNFTRATHDWELESISTFFDLLYSAKVLGQGEDKICWKAGTTKDYESHFVDVCEDMKGDEKYPENPEFLCGGRKILDSVLIANECLDSRLKSHIPGLICKLDIEKAYDHVNWDCLYSLMDKMGFGTRWIRWMRACTSTVRFSVIVNGSPTGFFDSSRGLRQGDPLSPLLFLLIMEVLSCMLRRSVERGFIRGFQVGRDAQSNVSVSHLLYANDTILFCEAHPEQLLYTRMALTCFEAVTSLKVNMSKSEMVPVGEVAGLSALADLLYCHTGTLPLQYLGMPLGASYKALAIWTPIVEKIERRLAGWQKVYLSRGGRLTLLKSTLSSLPTYYLSLFPIPISVAKRIERIQQNFLWGGMGEEHKFHLVAWDRVCSLIPQGGLGVRQLTPFNLALLGKWLWRFGVEESHLWRRVVAAKYEVDRGGWTSSLPRGSYGCSLWRHIRKGWEVFSTHISFEVGLGTRVSFWHDNWCSDRPLKELFPSLYGFSLNQEDTVASVLVSQGVDQSHGWNVTFGRDFNDWELDQVVDFFSLHHSHTPWGVGVDKLVWRPSRKGIFDAQSFYHVLRVTLAFRFPWKCIWGVLAPPRVAFFMWTVAWGRILTCDNLKRRGLVLAGWCCLCKKADESVDHLLLHCWAARQLWSFVFQFVGVDWVIPSQVPDLLFGWWNWFGKRSSGVWNLIPSCLMWTIWRERNKRIFEDQETPLAKLLELFFINLYDWSRAWGLTVSPSVGEFLASLAFHSSTLQL</sequence>
<dbReference type="Pfam" id="PF13966">
    <property type="entry name" value="zf-RVT"/>
    <property type="match status" value="1"/>
</dbReference>